<reference evidence="1 2" key="1">
    <citation type="journal article" date="2016" name="Nat. Commun.">
        <title>Thousands of microbial genomes shed light on interconnected biogeochemical processes in an aquifer system.</title>
        <authorList>
            <person name="Anantharaman K."/>
            <person name="Brown C.T."/>
            <person name="Hug L.A."/>
            <person name="Sharon I."/>
            <person name="Castelle C.J."/>
            <person name="Probst A.J."/>
            <person name="Thomas B.C."/>
            <person name="Singh A."/>
            <person name="Wilkins M.J."/>
            <person name="Karaoz U."/>
            <person name="Brodie E.L."/>
            <person name="Williams K.H."/>
            <person name="Hubbard S.S."/>
            <person name="Banfield J.F."/>
        </authorList>
    </citation>
    <scope>NUCLEOTIDE SEQUENCE [LARGE SCALE GENOMIC DNA]</scope>
</reference>
<accession>A0A1G2U0C7</accession>
<organism evidence="1 2">
    <name type="scientific">Candidatus Zambryskibacteria bacterium RIFCSPLOWO2_01_FULL_35_19</name>
    <dbReference type="NCBI Taxonomy" id="1802757"/>
    <lineage>
        <taxon>Bacteria</taxon>
        <taxon>Candidatus Zambryskiibacteriota</taxon>
    </lineage>
</organism>
<dbReference type="Proteomes" id="UP000178404">
    <property type="component" value="Unassembled WGS sequence"/>
</dbReference>
<proteinExistence type="predicted"/>
<dbReference type="EMBL" id="MHWA01000004">
    <property type="protein sequence ID" value="OHB02340.1"/>
    <property type="molecule type" value="Genomic_DNA"/>
</dbReference>
<protein>
    <submittedName>
        <fullName evidence="1">Uncharacterized protein</fullName>
    </submittedName>
</protein>
<evidence type="ECO:0000313" key="2">
    <source>
        <dbReference type="Proteomes" id="UP000178404"/>
    </source>
</evidence>
<dbReference type="AlphaFoldDB" id="A0A1G2U0C7"/>
<comment type="caution">
    <text evidence="1">The sequence shown here is derived from an EMBL/GenBank/DDBJ whole genome shotgun (WGS) entry which is preliminary data.</text>
</comment>
<evidence type="ECO:0000313" key="1">
    <source>
        <dbReference type="EMBL" id="OHB02340.1"/>
    </source>
</evidence>
<sequence length="72" mass="7717">MSVRFFFTRVTSEGNNTQIVVALPWVIVVDVDAVAVSVAEIHKLAVRGKGCFCVSPSRSEALTGQAHLIGCK</sequence>
<name>A0A1G2U0C7_9BACT</name>
<gene>
    <name evidence="1" type="ORF">A3A90_00905</name>
</gene>